<evidence type="ECO:0000259" key="2">
    <source>
        <dbReference type="Pfam" id="PF13546"/>
    </source>
</evidence>
<reference evidence="4" key="1">
    <citation type="journal article" date="2019" name="Int. J. Syst. Evol. Microbiol.">
        <title>The Global Catalogue of Microorganisms (GCM) 10K type strain sequencing project: providing services to taxonomists for standard genome sequencing and annotation.</title>
        <authorList>
            <consortium name="The Broad Institute Genomics Platform"/>
            <consortium name="The Broad Institute Genome Sequencing Center for Infectious Disease"/>
            <person name="Wu L."/>
            <person name="Ma J."/>
        </authorList>
    </citation>
    <scope>NUCLEOTIDE SEQUENCE [LARGE SCALE GENOMIC DNA]</scope>
    <source>
        <strain evidence="4">JCM 4505</strain>
    </source>
</reference>
<feature type="region of interest" description="Disordered" evidence="1">
    <location>
        <begin position="329"/>
        <end position="348"/>
    </location>
</feature>
<dbReference type="InterPro" id="IPR038721">
    <property type="entry name" value="IS701-like_DDE_dom"/>
</dbReference>
<comment type="caution">
    <text evidence="3">The sequence shown here is derived from an EMBL/GenBank/DDBJ whole genome shotgun (WGS) entry which is preliminary data.</text>
</comment>
<name>A0ABP3FUF0_9ACTN</name>
<proteinExistence type="predicted"/>
<evidence type="ECO:0000313" key="4">
    <source>
        <dbReference type="Proteomes" id="UP001501867"/>
    </source>
</evidence>
<organism evidence="3 4">
    <name type="scientific">Streptomyces polychromogenes</name>
    <dbReference type="NCBI Taxonomy" id="67342"/>
    <lineage>
        <taxon>Bacteria</taxon>
        <taxon>Bacillati</taxon>
        <taxon>Actinomycetota</taxon>
        <taxon>Actinomycetes</taxon>
        <taxon>Kitasatosporales</taxon>
        <taxon>Streptomycetaceae</taxon>
        <taxon>Streptomyces</taxon>
    </lineage>
</organism>
<evidence type="ECO:0000313" key="3">
    <source>
        <dbReference type="EMBL" id="GAA0325290.1"/>
    </source>
</evidence>
<accession>A0ABP3FUF0</accession>
<protein>
    <recommendedName>
        <fullName evidence="2">Transposase IS701-like DDE domain-containing protein</fullName>
    </recommendedName>
</protein>
<evidence type="ECO:0000256" key="1">
    <source>
        <dbReference type="SAM" id="MobiDB-lite"/>
    </source>
</evidence>
<feature type="domain" description="Transposase IS701-like DDE" evidence="2">
    <location>
        <begin position="23"/>
        <end position="79"/>
    </location>
</feature>
<sequence>MSVPQLDAQREAFAEASRFRSDLHACLTAHRDELFELTGAMLCADGPVRTPVDLTLPAEHRRGHGALYAALNHGRIDVAGCGGLSPRCHSSEPDINQLGVLSAIPDPWPLPAAVISRPPSEPRTERRHIACGHVQANPLEPQRMAEHGAVRAVSAVRQDGVMIENEDTGDWIAADWGTPGWGTQGFAVTAALQGLIGGSGMWYRDALRAIERTGRYVAGTWEPADGEDGPRPAGEGSWTGFIGQTGLLALRAAVPSTRPPRREVLLNLLEMWAESPFADPAFRFRTGVLAEADVPWGVRDAHGGAAVATYWPIDGTRRFLQAWTGETAPPRLGEGEVQSQADTPRGHWGTAGQLRRLVALVRERGPIPWDPAAVEDLSRATGMSRGAAALTLSGNPGSGGYYVPFLENEERAVLDLKTAEAEDARCELIPLHDQDRLTLLSNVLPEDPADLWEPGGLRRVASRTAQAWLAQRGGRIPAPRRTREAAMALETARYPSADVCSLFLQPASAPLPGGADLLVWPRPARDTRLFTAWDVMTRHDTDRLLDTIFTALPWAYADLPAGDPVRDGAPELVRVLREVSVPRDSPSRMLSGELGRAHAGVIRGDWLNGAACKRMMARIADGALPEGRYESDPGACVPELVAQVGDRLRLAPDPAVLYLQLLALLSPTDRNVRRWNGWTPARHKKAVAALLELGLVVEDKRPRAGRGVFLPGPWVQAAKPLLPVERWKADLHGLVLRGEGTELAGVPLPPRTLPELFAAAWQRVEDKEGPSL</sequence>
<dbReference type="EMBL" id="BAAABV010000038">
    <property type="protein sequence ID" value="GAA0325290.1"/>
    <property type="molecule type" value="Genomic_DNA"/>
</dbReference>
<gene>
    <name evidence="3" type="ORF">GCM10010302_75490</name>
</gene>
<dbReference type="Proteomes" id="UP001501867">
    <property type="component" value="Unassembled WGS sequence"/>
</dbReference>
<keyword evidence="4" id="KW-1185">Reference proteome</keyword>
<dbReference type="Pfam" id="PF13546">
    <property type="entry name" value="DDE_5"/>
    <property type="match status" value="1"/>
</dbReference>